<comment type="caution">
    <text evidence="13">The sequence shown here is derived from an EMBL/GenBank/DDBJ whole genome shotgun (WGS) entry which is preliminary data.</text>
</comment>
<dbReference type="GO" id="GO:0005829">
    <property type="term" value="C:cytosol"/>
    <property type="evidence" value="ECO:0007669"/>
    <property type="project" value="TreeGrafter"/>
</dbReference>
<dbReference type="EMBL" id="ONZQ02000006">
    <property type="protein sequence ID" value="SPO02155.1"/>
    <property type="molecule type" value="Genomic_DNA"/>
</dbReference>
<accession>A0AAE8MZK6</accession>
<evidence type="ECO:0000256" key="8">
    <source>
        <dbReference type="ARBA" id="ARBA00049531"/>
    </source>
</evidence>
<dbReference type="InterPro" id="IPR016035">
    <property type="entry name" value="Acyl_Trfase/lysoPLipase"/>
</dbReference>
<dbReference type="InterPro" id="IPR002642">
    <property type="entry name" value="LysoPLipase_cat_dom"/>
</dbReference>
<gene>
    <name evidence="13" type="ORF">DNG_04828</name>
</gene>
<evidence type="ECO:0000256" key="6">
    <source>
        <dbReference type="ARBA" id="ARBA00023098"/>
    </source>
</evidence>
<protein>
    <recommendedName>
        <fullName evidence="2 10">Lysophospholipase</fullName>
        <ecNumber evidence="2 10">3.1.1.5</ecNumber>
    </recommendedName>
</protein>
<name>A0AAE8MZK6_9PEZI</name>
<dbReference type="GO" id="GO:0004622">
    <property type="term" value="F:phosphatidylcholine lysophospholipase activity"/>
    <property type="evidence" value="ECO:0007669"/>
    <property type="project" value="UniProtKB-EC"/>
</dbReference>
<keyword evidence="3 10" id="KW-0732">Signal</keyword>
<evidence type="ECO:0000256" key="11">
    <source>
        <dbReference type="SAM" id="MobiDB-lite"/>
    </source>
</evidence>
<reference evidence="13" key="1">
    <citation type="submission" date="2018-03" db="EMBL/GenBank/DDBJ databases">
        <authorList>
            <person name="Guldener U."/>
        </authorList>
    </citation>
    <scope>NUCLEOTIDE SEQUENCE</scope>
</reference>
<dbReference type="SUPFAM" id="SSF52151">
    <property type="entry name" value="FabD/lysophospholipase-like"/>
    <property type="match status" value="1"/>
</dbReference>
<evidence type="ECO:0000256" key="3">
    <source>
        <dbReference type="ARBA" id="ARBA00022729"/>
    </source>
</evidence>
<dbReference type="Gene3D" id="3.40.1090.10">
    <property type="entry name" value="Cytosolic phospholipase A2 catalytic domain"/>
    <property type="match status" value="1"/>
</dbReference>
<dbReference type="EC" id="3.1.1.5" evidence="2 10"/>
<evidence type="ECO:0000256" key="9">
    <source>
        <dbReference type="PROSITE-ProRule" id="PRU00555"/>
    </source>
</evidence>
<keyword evidence="5 9" id="KW-0442">Lipid degradation</keyword>
<dbReference type="PROSITE" id="PS51210">
    <property type="entry name" value="PLA2C"/>
    <property type="match status" value="1"/>
</dbReference>
<keyword evidence="6 9" id="KW-0443">Lipid metabolism</keyword>
<keyword evidence="7" id="KW-0325">Glycoprotein</keyword>
<feature type="domain" description="PLA2c" evidence="12">
    <location>
        <begin position="49"/>
        <end position="589"/>
    </location>
</feature>
<comment type="similarity">
    <text evidence="1 10">Belongs to the lysophospholipase family.</text>
</comment>
<dbReference type="AlphaFoldDB" id="A0AAE8MZK6"/>
<dbReference type="GO" id="GO:0004623">
    <property type="term" value="F:phospholipase A2 activity"/>
    <property type="evidence" value="ECO:0007669"/>
    <property type="project" value="TreeGrafter"/>
</dbReference>
<sequence>MRLTALSATAAALLSPSAASAISAPRDLQIKPRAAPDAPSGGYAPSNVTCPSNSPTIRGASALSSEESDWRKTREETTRAELKTFLDKIGIADFDAGSYLERDNAWPRIAISLSGGGYRALLNGAGFIKAADSRTGGDKGIGGLLQSTTYLSGLSGGSWLVGSIYANNFSTITQLQENDAVWQFQDTIFSGPSSSSKSIGALDTAKYWKNIYDEVESKDDAGFETSLTDYWGRAVTYQLIGDDDGGAAYTVSSIADADHFKNGNAPFPIIVADGRNPNELIISLNSTVFEFNPFEMGSWDPTLFGFVPLEYLGSNFDKGSISKDGKCVRGFDQFSFILGTSSSLFNMAMLTEFPDEVPSLIVDKVESLLSSIDDANNDIAQYRPNPFLGYNSEISNIADEEELSLVDGGMDLQNIPLHPVIQPAREVDVIFAVDSSADTNNWPNGTALRATYDRAGTDIANGTEFPSIPDQNTFINLKLNAGPTFFGCDASNFTNSEKPPPLIVYVPNAPYTFMSNVSTFDPSYEIEERDSIIQNGFNGATQGEGSLDDKWSTCVACAVLSRSFHRTGTEPPQACKDCFDKYCWDGSINDAEVQSYLPDFRLEEDNAGSSLRLGGAWWTLVVAGATWSVFAI</sequence>
<feature type="signal peptide" evidence="10">
    <location>
        <begin position="1"/>
        <end position="19"/>
    </location>
</feature>
<evidence type="ECO:0000256" key="4">
    <source>
        <dbReference type="ARBA" id="ARBA00022801"/>
    </source>
</evidence>
<dbReference type="Proteomes" id="UP001187682">
    <property type="component" value="Unassembled WGS sequence"/>
</dbReference>
<comment type="catalytic activity">
    <reaction evidence="8 10">
        <text>a 1-acyl-sn-glycero-3-phosphocholine + H2O = sn-glycerol 3-phosphocholine + a fatty acid + H(+)</text>
        <dbReference type="Rhea" id="RHEA:15177"/>
        <dbReference type="ChEBI" id="CHEBI:15377"/>
        <dbReference type="ChEBI" id="CHEBI:15378"/>
        <dbReference type="ChEBI" id="CHEBI:16870"/>
        <dbReference type="ChEBI" id="CHEBI:28868"/>
        <dbReference type="ChEBI" id="CHEBI:58168"/>
        <dbReference type="EC" id="3.1.1.5"/>
    </reaction>
</comment>
<dbReference type="PANTHER" id="PTHR10728:SF33">
    <property type="entry name" value="LYSOPHOSPHOLIPASE 1-RELATED"/>
    <property type="match status" value="1"/>
</dbReference>
<feature type="compositionally biased region" description="Polar residues" evidence="11">
    <location>
        <begin position="46"/>
        <end position="56"/>
    </location>
</feature>
<feature type="chain" id="PRO_5041768065" description="Lysophospholipase" evidence="10">
    <location>
        <begin position="20"/>
        <end position="632"/>
    </location>
</feature>
<dbReference type="PANTHER" id="PTHR10728">
    <property type="entry name" value="CYTOSOLIC PHOSPHOLIPASE A2"/>
    <property type="match status" value="1"/>
</dbReference>
<evidence type="ECO:0000256" key="5">
    <source>
        <dbReference type="ARBA" id="ARBA00022963"/>
    </source>
</evidence>
<organism evidence="13 14">
    <name type="scientific">Cephalotrichum gorgonifer</name>
    <dbReference type="NCBI Taxonomy" id="2041049"/>
    <lineage>
        <taxon>Eukaryota</taxon>
        <taxon>Fungi</taxon>
        <taxon>Dikarya</taxon>
        <taxon>Ascomycota</taxon>
        <taxon>Pezizomycotina</taxon>
        <taxon>Sordariomycetes</taxon>
        <taxon>Hypocreomycetidae</taxon>
        <taxon>Microascales</taxon>
        <taxon>Microascaceae</taxon>
        <taxon>Cephalotrichum</taxon>
    </lineage>
</organism>
<evidence type="ECO:0000256" key="10">
    <source>
        <dbReference type="RuleBase" id="RU362103"/>
    </source>
</evidence>
<evidence type="ECO:0000256" key="1">
    <source>
        <dbReference type="ARBA" id="ARBA00008780"/>
    </source>
</evidence>
<feature type="region of interest" description="Disordered" evidence="11">
    <location>
        <begin position="31"/>
        <end position="74"/>
    </location>
</feature>
<dbReference type="Pfam" id="PF01735">
    <property type="entry name" value="PLA2_B"/>
    <property type="match status" value="1"/>
</dbReference>
<evidence type="ECO:0000259" key="12">
    <source>
        <dbReference type="PROSITE" id="PS51210"/>
    </source>
</evidence>
<evidence type="ECO:0000313" key="13">
    <source>
        <dbReference type="EMBL" id="SPO02155.1"/>
    </source>
</evidence>
<evidence type="ECO:0000256" key="2">
    <source>
        <dbReference type="ARBA" id="ARBA00013274"/>
    </source>
</evidence>
<dbReference type="SMART" id="SM00022">
    <property type="entry name" value="PLAc"/>
    <property type="match status" value="1"/>
</dbReference>
<evidence type="ECO:0000256" key="7">
    <source>
        <dbReference type="ARBA" id="ARBA00023180"/>
    </source>
</evidence>
<dbReference type="FunFam" id="3.40.1090.10:FF:000010">
    <property type="entry name" value="Lysophospholipase"/>
    <property type="match status" value="1"/>
</dbReference>
<evidence type="ECO:0000313" key="14">
    <source>
        <dbReference type="Proteomes" id="UP001187682"/>
    </source>
</evidence>
<dbReference type="GO" id="GO:0005783">
    <property type="term" value="C:endoplasmic reticulum"/>
    <property type="evidence" value="ECO:0007669"/>
    <property type="project" value="TreeGrafter"/>
</dbReference>
<keyword evidence="4 9" id="KW-0378">Hydrolase</keyword>
<proteinExistence type="inferred from homology"/>
<dbReference type="GO" id="GO:0046475">
    <property type="term" value="P:glycerophospholipid catabolic process"/>
    <property type="evidence" value="ECO:0007669"/>
    <property type="project" value="TreeGrafter"/>
</dbReference>
<keyword evidence="14" id="KW-1185">Reference proteome</keyword>